<dbReference type="Proteomes" id="UP000828941">
    <property type="component" value="Chromosome 14"/>
</dbReference>
<proteinExistence type="predicted"/>
<dbReference type="EMBL" id="CM039439">
    <property type="protein sequence ID" value="KAI4297392.1"/>
    <property type="molecule type" value="Genomic_DNA"/>
</dbReference>
<keyword evidence="2" id="KW-1185">Reference proteome</keyword>
<accession>A0ACB9KJS4</accession>
<protein>
    <submittedName>
        <fullName evidence="1">Uncharacterized protein</fullName>
    </submittedName>
</protein>
<sequence length="555" mass="62178">MHASFLHFLKICCISVYLLTSCYPQFSSSPFFNITSFNSETDNIGFEGDAALSDDGTFWLTSVKYPWRAGHLKYDQPIRLWDSTKGVLTDFRTRFSFTIDPVNPGRYSDGFAFFMADISSSIPPDSVGEYLGRLNTSSIENVSENSIVLGEFDTFSNADFDQPKVDQHIEISNNSFIYGIYFNFHIEGNEGKQVIHSWEFSSTLNSTESKTGRSGERMRKVLLIVSVTCSLSLVILVACLCWYLVNRRRSKLQDNTNQNSTDFDITATIPREFHYKPLAVATNGFANNRKLGQGGSRQVYKGVLNDLRRVIAVKRISPQHGSSKRIFINEVKIISCLIHGNVVQFIGWCHEQGELLLAFEYMSNGSLDTHLFGQKEILPWIIRYNIAQGAVTALRYLHDEAEQCVLHRDVKSANVMLDTDFNAKLGDFGIAKLINTKVNGHKTALVGTIGYLAPEYINEGRATKASDTHNFGIVALEIACGRKTQVEEVGLLCTNPNDKERPQASQVINVLPHEVSLPTLPNNLHDFASCSNQIQGQYNSFQSQPITITLRSIGR</sequence>
<evidence type="ECO:0000313" key="2">
    <source>
        <dbReference type="Proteomes" id="UP000828941"/>
    </source>
</evidence>
<organism evidence="1 2">
    <name type="scientific">Bauhinia variegata</name>
    <name type="common">Purple orchid tree</name>
    <name type="synonym">Phanera variegata</name>
    <dbReference type="NCBI Taxonomy" id="167791"/>
    <lineage>
        <taxon>Eukaryota</taxon>
        <taxon>Viridiplantae</taxon>
        <taxon>Streptophyta</taxon>
        <taxon>Embryophyta</taxon>
        <taxon>Tracheophyta</taxon>
        <taxon>Spermatophyta</taxon>
        <taxon>Magnoliopsida</taxon>
        <taxon>eudicotyledons</taxon>
        <taxon>Gunneridae</taxon>
        <taxon>Pentapetalae</taxon>
        <taxon>rosids</taxon>
        <taxon>fabids</taxon>
        <taxon>Fabales</taxon>
        <taxon>Fabaceae</taxon>
        <taxon>Cercidoideae</taxon>
        <taxon>Cercideae</taxon>
        <taxon>Bauhiniinae</taxon>
        <taxon>Bauhinia</taxon>
    </lineage>
</organism>
<name>A0ACB9KJS4_BAUVA</name>
<reference evidence="1 2" key="1">
    <citation type="journal article" date="2022" name="DNA Res.">
        <title>Chromosomal-level genome assembly of the orchid tree Bauhinia variegata (Leguminosae; Cercidoideae) supports the allotetraploid origin hypothesis of Bauhinia.</title>
        <authorList>
            <person name="Zhong Y."/>
            <person name="Chen Y."/>
            <person name="Zheng D."/>
            <person name="Pang J."/>
            <person name="Liu Y."/>
            <person name="Luo S."/>
            <person name="Meng S."/>
            <person name="Qian L."/>
            <person name="Wei D."/>
            <person name="Dai S."/>
            <person name="Zhou R."/>
        </authorList>
    </citation>
    <scope>NUCLEOTIDE SEQUENCE [LARGE SCALE GENOMIC DNA]</scope>
    <source>
        <strain evidence="1">BV-YZ2020</strain>
    </source>
</reference>
<comment type="caution">
    <text evidence="1">The sequence shown here is derived from an EMBL/GenBank/DDBJ whole genome shotgun (WGS) entry which is preliminary data.</text>
</comment>
<evidence type="ECO:0000313" key="1">
    <source>
        <dbReference type="EMBL" id="KAI4297392.1"/>
    </source>
</evidence>
<gene>
    <name evidence="1" type="ORF">L6164_037286</name>
</gene>